<organism evidence="2 3">
    <name type="scientific">Pelobates cultripes</name>
    <name type="common">Western spadefoot toad</name>
    <dbReference type="NCBI Taxonomy" id="61616"/>
    <lineage>
        <taxon>Eukaryota</taxon>
        <taxon>Metazoa</taxon>
        <taxon>Chordata</taxon>
        <taxon>Craniata</taxon>
        <taxon>Vertebrata</taxon>
        <taxon>Euteleostomi</taxon>
        <taxon>Amphibia</taxon>
        <taxon>Batrachia</taxon>
        <taxon>Anura</taxon>
        <taxon>Pelobatoidea</taxon>
        <taxon>Pelobatidae</taxon>
        <taxon>Pelobates</taxon>
    </lineage>
</organism>
<dbReference type="Proteomes" id="UP001295444">
    <property type="component" value="Chromosome 02"/>
</dbReference>
<feature type="compositionally biased region" description="Basic and acidic residues" evidence="1">
    <location>
        <begin position="286"/>
        <end position="303"/>
    </location>
</feature>
<name>A0AAD1VU95_PELCU</name>
<feature type="non-terminal residue" evidence="2">
    <location>
        <position position="342"/>
    </location>
</feature>
<feature type="compositionally biased region" description="Basic and acidic residues" evidence="1">
    <location>
        <begin position="250"/>
        <end position="270"/>
    </location>
</feature>
<keyword evidence="3" id="KW-1185">Reference proteome</keyword>
<evidence type="ECO:0000313" key="2">
    <source>
        <dbReference type="EMBL" id="CAH2251882.1"/>
    </source>
</evidence>
<protein>
    <submittedName>
        <fullName evidence="2">Uncharacterized protein</fullName>
    </submittedName>
</protein>
<evidence type="ECO:0000256" key="1">
    <source>
        <dbReference type="SAM" id="MobiDB-lite"/>
    </source>
</evidence>
<dbReference type="AlphaFoldDB" id="A0AAD1VU95"/>
<feature type="region of interest" description="Disordered" evidence="1">
    <location>
        <begin position="234"/>
        <end position="270"/>
    </location>
</feature>
<evidence type="ECO:0000313" key="3">
    <source>
        <dbReference type="Proteomes" id="UP001295444"/>
    </source>
</evidence>
<gene>
    <name evidence="2" type="ORF">PECUL_23A014575</name>
</gene>
<proteinExistence type="predicted"/>
<dbReference type="EMBL" id="OW240913">
    <property type="protein sequence ID" value="CAH2251882.1"/>
    <property type="molecule type" value="Genomic_DNA"/>
</dbReference>
<feature type="compositionally biased region" description="Low complexity" evidence="1">
    <location>
        <begin position="236"/>
        <end position="249"/>
    </location>
</feature>
<sequence length="342" mass="41248">MFDTPTLIQNTQNQTNSYNIKDYQYKLTKAMNQEVRIIWEVATLEKYLKEKITPRGLRYNKYPTFDKGEEEFIEEWQEMLENFAFTTMRMIIKRRKITLSKLDKDINETQNLLINHTSPEEYETITKNIQKQIEKTETETIQIKKKKYKRDKYDYDNNQVTTYATKKQHIDTPIYANSRQQYNRGHSQYQPTKNYSDVARQGNQHNRNRINSWQRQETSPYERHHFRARSPHVRFPTQQTQPIRITQTQDQERNDIIRKGRERSPILTRNRKEIYRNHITTSNRFDTLKDRQDKDDFFQEGRQKGKYKGAQSPQDISSPPHTPPKRQRNLRGEELGEARHLG</sequence>
<feature type="compositionally biased region" description="Basic and acidic residues" evidence="1">
    <location>
        <begin position="330"/>
        <end position="342"/>
    </location>
</feature>
<accession>A0AAD1VU95</accession>
<reference evidence="2" key="1">
    <citation type="submission" date="2022-03" db="EMBL/GenBank/DDBJ databases">
        <authorList>
            <person name="Alioto T."/>
            <person name="Alioto T."/>
            <person name="Gomez Garrido J."/>
        </authorList>
    </citation>
    <scope>NUCLEOTIDE SEQUENCE</scope>
</reference>
<feature type="region of interest" description="Disordered" evidence="1">
    <location>
        <begin position="285"/>
        <end position="342"/>
    </location>
</feature>